<accession>G4ZIM4</accession>
<proteinExistence type="predicted"/>
<dbReference type="EMBL" id="JH159154">
    <property type="protein sequence ID" value="EGZ17685.1"/>
    <property type="molecule type" value="Genomic_DNA"/>
</dbReference>
<dbReference type="RefSeq" id="XP_009526743.1">
    <property type="nucleotide sequence ID" value="XM_009528448.1"/>
</dbReference>
<dbReference type="GeneID" id="20641890"/>
<organism evidence="1 2">
    <name type="scientific">Phytophthora sojae (strain P6497)</name>
    <name type="common">Soybean stem and root rot agent</name>
    <name type="synonym">Phytophthora megasperma f. sp. glycines</name>
    <dbReference type="NCBI Taxonomy" id="1094619"/>
    <lineage>
        <taxon>Eukaryota</taxon>
        <taxon>Sar</taxon>
        <taxon>Stramenopiles</taxon>
        <taxon>Oomycota</taxon>
        <taxon>Peronosporomycetes</taxon>
        <taxon>Peronosporales</taxon>
        <taxon>Peronosporaceae</taxon>
        <taxon>Phytophthora</taxon>
    </lineage>
</organism>
<dbReference type="AlphaFoldDB" id="G4ZIM4"/>
<dbReference type="InterPro" id="IPR032675">
    <property type="entry name" value="LRR_dom_sf"/>
</dbReference>
<dbReference type="SUPFAM" id="SSF52047">
    <property type="entry name" value="RNI-like"/>
    <property type="match status" value="1"/>
</dbReference>
<protein>
    <submittedName>
        <fullName evidence="1">Uncharacterized protein</fullName>
    </submittedName>
</protein>
<keyword evidence="2" id="KW-1185">Reference proteome</keyword>
<dbReference type="InParanoid" id="G4ZIM4"/>
<evidence type="ECO:0000313" key="2">
    <source>
        <dbReference type="Proteomes" id="UP000002640"/>
    </source>
</evidence>
<dbReference type="Proteomes" id="UP000002640">
    <property type="component" value="Unassembled WGS sequence"/>
</dbReference>
<name>G4ZIM4_PHYSP</name>
<dbReference type="Gene3D" id="3.80.10.10">
    <property type="entry name" value="Ribonuclease Inhibitor"/>
    <property type="match status" value="1"/>
</dbReference>
<sequence>MERLPAPLLSSILAVAVPGYTEDLVPYKRKLPGELLKALALVCKAWLAVIKDIVSRFQASTLTLHFQTGSESELQEIQRQASDKGSQVVDLRICIGKLVPRPGFYRNSDAISLCKRDAPPLDGVDLSWDSLFQSFTNLKRLDLTLMTLESPHLWFFRVVSERLANLFLRTQSIWLTRHYAVYKAAEDWWRAGDQRGLRQLTIPTLNYDNCFASCAEFIRNVVKYCPTVEYLDGYVHSVRDTDVLTCRTFWPLTVNLWGDFCATCTNLREFNWVIAPFGDPFFEIFGATVKPHLKKLTFGINMFWDWEYYFRCCDEASGVERNAAASSTRPGYGVNATRVASALEGCPALEELRVNLYHPVDPEHRGFIIAANNDQRLFPLDEVVNMDAFDDRLCETLATYCPLVSCVEIKEVAPGLNRSLSPIQTFTDAGLEYLAKLKFLKTLHLRPISCTAKGLLKFLNNLSDEFAGQRTFELAVAGNTRALSMDFYVFLQELLRLLGDATPHELACAQQKFVLRVINSGEAVMQSVWGESYLSSLKSIIEKVTRVHESLRLRVVSARERGTTEFATILEFGIYTLSGEPSPSYGWCRSESNKIFVVKTYDYTSD</sequence>
<evidence type="ECO:0000313" key="1">
    <source>
        <dbReference type="EMBL" id="EGZ17685.1"/>
    </source>
</evidence>
<reference evidence="1 2" key="1">
    <citation type="journal article" date="2006" name="Science">
        <title>Phytophthora genome sequences uncover evolutionary origins and mechanisms of pathogenesis.</title>
        <authorList>
            <person name="Tyler B.M."/>
            <person name="Tripathy S."/>
            <person name="Zhang X."/>
            <person name="Dehal P."/>
            <person name="Jiang R.H."/>
            <person name="Aerts A."/>
            <person name="Arredondo F.D."/>
            <person name="Baxter L."/>
            <person name="Bensasson D."/>
            <person name="Beynon J.L."/>
            <person name="Chapman J."/>
            <person name="Damasceno C.M."/>
            <person name="Dorrance A.E."/>
            <person name="Dou D."/>
            <person name="Dickerman A.W."/>
            <person name="Dubchak I.L."/>
            <person name="Garbelotto M."/>
            <person name="Gijzen M."/>
            <person name="Gordon S.G."/>
            <person name="Govers F."/>
            <person name="Grunwald N.J."/>
            <person name="Huang W."/>
            <person name="Ivors K.L."/>
            <person name="Jones R.W."/>
            <person name="Kamoun S."/>
            <person name="Krampis K."/>
            <person name="Lamour K.H."/>
            <person name="Lee M.K."/>
            <person name="McDonald W.H."/>
            <person name="Medina M."/>
            <person name="Meijer H.J."/>
            <person name="Nordberg E.K."/>
            <person name="Maclean D.J."/>
            <person name="Ospina-Giraldo M.D."/>
            <person name="Morris P.F."/>
            <person name="Phuntumart V."/>
            <person name="Putnam N.H."/>
            <person name="Rash S."/>
            <person name="Rose J.K."/>
            <person name="Sakihama Y."/>
            <person name="Salamov A.A."/>
            <person name="Savidor A."/>
            <person name="Scheuring C.F."/>
            <person name="Smith B.M."/>
            <person name="Sobral B.W."/>
            <person name="Terry A."/>
            <person name="Torto-Alalibo T.A."/>
            <person name="Win J."/>
            <person name="Xu Z."/>
            <person name="Zhang H."/>
            <person name="Grigoriev I.V."/>
            <person name="Rokhsar D.S."/>
            <person name="Boore J.L."/>
        </authorList>
    </citation>
    <scope>NUCLEOTIDE SEQUENCE [LARGE SCALE GENOMIC DNA]</scope>
    <source>
        <strain evidence="1 2">P6497</strain>
    </source>
</reference>
<dbReference type="KEGG" id="psoj:PHYSODRAFT_300676"/>
<gene>
    <name evidence="1" type="ORF">PHYSODRAFT_300676</name>
</gene>